<proteinExistence type="predicted"/>
<keyword evidence="1" id="KW-0472">Membrane</keyword>
<dbReference type="PROSITE" id="PS50041">
    <property type="entry name" value="C_TYPE_LECTIN_2"/>
    <property type="match status" value="1"/>
</dbReference>
<dbReference type="PANTHER" id="PTHR45784:SF3">
    <property type="entry name" value="C-TYPE LECTIN DOMAIN FAMILY 4 MEMBER K-LIKE-RELATED"/>
    <property type="match status" value="1"/>
</dbReference>
<dbReference type="GeneTree" id="ENSGT00940000168532"/>
<dbReference type="Proteomes" id="UP000265000">
    <property type="component" value="Unplaced"/>
</dbReference>
<feature type="domain" description="C-type lectin" evidence="2">
    <location>
        <begin position="42"/>
        <end position="150"/>
    </location>
</feature>
<evidence type="ECO:0000256" key="1">
    <source>
        <dbReference type="SAM" id="Phobius"/>
    </source>
</evidence>
<organism evidence="3 4">
    <name type="scientific">Fundulus heteroclitus</name>
    <name type="common">Killifish</name>
    <name type="synonym">Mummichog</name>
    <dbReference type="NCBI Taxonomy" id="8078"/>
    <lineage>
        <taxon>Eukaryota</taxon>
        <taxon>Metazoa</taxon>
        <taxon>Chordata</taxon>
        <taxon>Craniata</taxon>
        <taxon>Vertebrata</taxon>
        <taxon>Euteleostomi</taxon>
        <taxon>Actinopterygii</taxon>
        <taxon>Neopterygii</taxon>
        <taxon>Teleostei</taxon>
        <taxon>Neoteleostei</taxon>
        <taxon>Acanthomorphata</taxon>
        <taxon>Ovalentaria</taxon>
        <taxon>Atherinomorphae</taxon>
        <taxon>Cyprinodontiformes</taxon>
        <taxon>Fundulidae</taxon>
        <taxon>Fundulus</taxon>
    </lineage>
</organism>
<dbReference type="InterPro" id="IPR016186">
    <property type="entry name" value="C-type_lectin-like/link_sf"/>
</dbReference>
<name>A0A3Q2PLT4_FUNHE</name>
<dbReference type="Gene3D" id="3.10.100.10">
    <property type="entry name" value="Mannose-Binding Protein A, subunit A"/>
    <property type="match status" value="1"/>
</dbReference>
<keyword evidence="1" id="KW-1133">Transmembrane helix</keyword>
<dbReference type="AlphaFoldDB" id="A0A3Q2PLT4"/>
<dbReference type="SMART" id="SM00034">
    <property type="entry name" value="CLECT"/>
    <property type="match status" value="1"/>
</dbReference>
<keyword evidence="1" id="KW-0812">Transmembrane</keyword>
<dbReference type="STRING" id="8078.ENSFHEP00000013487"/>
<evidence type="ECO:0000313" key="3">
    <source>
        <dbReference type="Ensembl" id="ENSFHEP00000013487.1"/>
    </source>
</evidence>
<dbReference type="Pfam" id="PF00059">
    <property type="entry name" value="Lectin_C"/>
    <property type="match status" value="1"/>
</dbReference>
<evidence type="ECO:0000313" key="4">
    <source>
        <dbReference type="Proteomes" id="UP000265000"/>
    </source>
</evidence>
<feature type="transmembrane region" description="Helical" evidence="1">
    <location>
        <begin position="20"/>
        <end position="39"/>
    </location>
</feature>
<dbReference type="SUPFAM" id="SSF56436">
    <property type="entry name" value="C-type lectin-like"/>
    <property type="match status" value="1"/>
</dbReference>
<accession>A0A3Q2PLT4</accession>
<sequence>MCHKQGVGKFSTLVHVNSLIITYCLFTGILQISLAANRLRKFSFLQGRKSWTKALETCESKGGSLLSLYDEEDANMTIHLISSRGDPDFVSIWLGLKWNPSYVPIWSNGEKVIFNESTVDLKKGEQLCETIENGSWKSFKCSEEKAFMCQNGKFQQAIYFLI</sequence>
<dbReference type="InterPro" id="IPR001304">
    <property type="entry name" value="C-type_lectin-like"/>
</dbReference>
<protein>
    <recommendedName>
        <fullName evidence="2">C-type lectin domain-containing protein</fullName>
    </recommendedName>
</protein>
<reference evidence="3" key="1">
    <citation type="submission" date="2025-08" db="UniProtKB">
        <authorList>
            <consortium name="Ensembl"/>
        </authorList>
    </citation>
    <scope>IDENTIFICATION</scope>
</reference>
<dbReference type="PANTHER" id="PTHR45784">
    <property type="entry name" value="C-TYPE LECTIN DOMAIN FAMILY 20 MEMBER A-RELATED"/>
    <property type="match status" value="1"/>
</dbReference>
<dbReference type="CDD" id="cd00037">
    <property type="entry name" value="CLECT"/>
    <property type="match status" value="1"/>
</dbReference>
<dbReference type="InterPro" id="IPR016187">
    <property type="entry name" value="CTDL_fold"/>
</dbReference>
<dbReference type="Ensembl" id="ENSFHET00000032403.1">
    <property type="protein sequence ID" value="ENSFHEP00000013487.1"/>
    <property type="gene ID" value="ENSFHEG00000014995.1"/>
</dbReference>
<keyword evidence="4" id="KW-1185">Reference proteome</keyword>
<reference evidence="3" key="2">
    <citation type="submission" date="2025-09" db="UniProtKB">
        <authorList>
            <consortium name="Ensembl"/>
        </authorList>
    </citation>
    <scope>IDENTIFICATION</scope>
</reference>
<evidence type="ECO:0000259" key="2">
    <source>
        <dbReference type="PROSITE" id="PS50041"/>
    </source>
</evidence>